<dbReference type="Proteomes" id="UP000233556">
    <property type="component" value="Unassembled WGS sequence"/>
</dbReference>
<name>A0A2I0UGX7_LIMLA</name>
<keyword evidence="2" id="KW-1185">Reference proteome</keyword>
<evidence type="ECO:0000313" key="1">
    <source>
        <dbReference type="EMBL" id="PKU45297.1"/>
    </source>
</evidence>
<proteinExistence type="predicted"/>
<accession>A0A2I0UGX7</accession>
<sequence>MQLPYGMVNPLVMCHYERTNMIYQTTFSTEMGKYKTLSKPTEKINHINWAYFIIPLRICVMLLPHPVFSVVSDYRVTPISKSSPSKENNGRISTTLIFGSALLYSYGLHENMCESKRIGRKDNLNPSNFHHIYDYGSKAGIAKDVEETGLKKKRINAKQTSTSVKFFQQRNITEYECAFPNEDQE</sequence>
<dbReference type="EMBL" id="KZ505768">
    <property type="protein sequence ID" value="PKU45297.1"/>
    <property type="molecule type" value="Genomic_DNA"/>
</dbReference>
<organism evidence="1 2">
    <name type="scientific">Limosa lapponica baueri</name>
    <dbReference type="NCBI Taxonomy" id="1758121"/>
    <lineage>
        <taxon>Eukaryota</taxon>
        <taxon>Metazoa</taxon>
        <taxon>Chordata</taxon>
        <taxon>Craniata</taxon>
        <taxon>Vertebrata</taxon>
        <taxon>Euteleostomi</taxon>
        <taxon>Archelosauria</taxon>
        <taxon>Archosauria</taxon>
        <taxon>Dinosauria</taxon>
        <taxon>Saurischia</taxon>
        <taxon>Theropoda</taxon>
        <taxon>Coelurosauria</taxon>
        <taxon>Aves</taxon>
        <taxon>Neognathae</taxon>
        <taxon>Neoaves</taxon>
        <taxon>Charadriiformes</taxon>
        <taxon>Scolopacidae</taxon>
        <taxon>Limosa</taxon>
    </lineage>
</organism>
<gene>
    <name evidence="1" type="ORF">llap_4400</name>
</gene>
<dbReference type="AlphaFoldDB" id="A0A2I0UGX7"/>
<evidence type="ECO:0000313" key="2">
    <source>
        <dbReference type="Proteomes" id="UP000233556"/>
    </source>
</evidence>
<protein>
    <submittedName>
        <fullName evidence="1">Uncharacterized protein</fullName>
    </submittedName>
</protein>
<reference evidence="2" key="1">
    <citation type="submission" date="2017-11" db="EMBL/GenBank/DDBJ databases">
        <authorList>
            <person name="Lima N.C."/>
            <person name="Parody-Merino A.M."/>
            <person name="Battley P.F."/>
            <person name="Fidler A.E."/>
            <person name="Prosdocimi F."/>
        </authorList>
    </citation>
    <scope>NUCLEOTIDE SEQUENCE [LARGE SCALE GENOMIC DNA]</scope>
</reference>
<reference evidence="2" key="2">
    <citation type="submission" date="2017-12" db="EMBL/GenBank/DDBJ databases">
        <title>Genome sequence of the Bar-tailed Godwit (Limosa lapponica baueri).</title>
        <authorList>
            <person name="Lima N.C.B."/>
            <person name="Parody-Merino A.M."/>
            <person name="Battley P.F."/>
            <person name="Fidler A.E."/>
            <person name="Prosdocimi F."/>
        </authorList>
    </citation>
    <scope>NUCLEOTIDE SEQUENCE [LARGE SCALE GENOMIC DNA]</scope>
</reference>